<dbReference type="Pfam" id="PF14365">
    <property type="entry name" value="Neprosin_AP"/>
    <property type="match status" value="1"/>
</dbReference>
<evidence type="ECO:0000259" key="2">
    <source>
        <dbReference type="PROSITE" id="PS52045"/>
    </source>
</evidence>
<evidence type="ECO:0000313" key="4">
    <source>
        <dbReference type="EMBL" id="OTG37403.1"/>
    </source>
</evidence>
<name>A0A251VQJ9_HELAN</name>
<dbReference type="Gramene" id="mRNA:HanXRQr2_Chr01g0027391">
    <property type="protein sequence ID" value="mRNA:HanXRQr2_Chr01g0027391"/>
    <property type="gene ID" value="HanXRQr2_Chr01g0027391"/>
</dbReference>
<feature type="signal peptide" evidence="1">
    <location>
        <begin position="1"/>
        <end position="24"/>
    </location>
</feature>
<gene>
    <name evidence="4" type="ORF">HannXRQ_Chr01g0018451</name>
    <name evidence="3" type="ORF">HanXRQr2_Chr01g0027391</name>
</gene>
<reference evidence="4" key="2">
    <citation type="submission" date="2017-02" db="EMBL/GenBank/DDBJ databases">
        <title>Sunflower complete genome.</title>
        <authorList>
            <person name="Langlade N."/>
            <person name="Munos S."/>
        </authorList>
    </citation>
    <scope>NUCLEOTIDE SEQUENCE [LARGE SCALE GENOMIC DNA]</scope>
    <source>
        <tissue evidence="4">Leaves</tissue>
    </source>
</reference>
<protein>
    <submittedName>
        <fullName evidence="3">Neprosin</fullName>
    </submittedName>
</protein>
<dbReference type="Pfam" id="PF03080">
    <property type="entry name" value="Neprosin"/>
    <property type="match status" value="1"/>
</dbReference>
<reference evidence="3" key="3">
    <citation type="submission" date="2020-06" db="EMBL/GenBank/DDBJ databases">
        <title>Helianthus annuus Genome sequencing and assembly Release 2.</title>
        <authorList>
            <person name="Gouzy J."/>
            <person name="Langlade N."/>
            <person name="Munos S."/>
        </authorList>
    </citation>
    <scope>NUCLEOTIDE SEQUENCE</scope>
    <source>
        <tissue evidence="3">Leaves</tissue>
    </source>
</reference>
<dbReference type="InterPro" id="IPR053168">
    <property type="entry name" value="Glutamic_endopeptidase"/>
</dbReference>
<accession>A0A251VQJ9</accession>
<dbReference type="PANTHER" id="PTHR31589:SF220">
    <property type="entry name" value="NEPROSIN DOMAIN-CONTAINING PROTEIN"/>
    <property type="match status" value="1"/>
</dbReference>
<feature type="domain" description="Neprosin PEP catalytic" evidence="2">
    <location>
        <begin position="162"/>
        <end position="416"/>
    </location>
</feature>
<dbReference type="InterPro" id="IPR004314">
    <property type="entry name" value="Neprosin"/>
</dbReference>
<dbReference type="AlphaFoldDB" id="A0A251VQJ9"/>
<dbReference type="EMBL" id="CM007890">
    <property type="protein sequence ID" value="OTG37403.1"/>
    <property type="molecule type" value="Genomic_DNA"/>
</dbReference>
<dbReference type="Gene3D" id="3.90.1320.10">
    <property type="entry name" value="Outer-capsid protein sigma 3, large lobe"/>
    <property type="match status" value="1"/>
</dbReference>
<dbReference type="STRING" id="4232.A0A251VQJ9"/>
<sequence length="416" mass="46705">MEVKLFYCFVVVLHLFTAAHFCYASKSRHPSSIEKVEALKHLNRLNKRPVKSIKSPDGDTIDCVHISHQLAFDHPLLKNHTIKMKPNYHPGWVMDDNINMDTSSSKEAITQLWHSNGRCPKGTIPVVRTKIKDILSADSIKSYGKKKSFPVARPSSMNPEVTNVSKDHEYAIAYTNGLFYGAKATFNVWNPYVQEHNEFSLSQLWILSGSDSDLNTIEAGWQVAPERGDTNTRMFIYWTSDGYQTTGCYNLKCSGFIQTSNEIAIGASMSPISRFNGSQYGFTIIIWKDRKEGDWWMQLGDGPDGKVIGYWPASLFSYLSQSASSVEWGGEVINRRSGGRHTTTQMGSGYFPQGGFGKASFIKNILTVNDNNTLTTPQNLYTYTTQKSCYDIVNGIADDWGSYIFFGGPGRNKYCP</sequence>
<evidence type="ECO:0000256" key="1">
    <source>
        <dbReference type="SAM" id="SignalP"/>
    </source>
</evidence>
<feature type="chain" id="PRO_5012038485" evidence="1">
    <location>
        <begin position="25"/>
        <end position="416"/>
    </location>
</feature>
<evidence type="ECO:0000313" key="5">
    <source>
        <dbReference type="Proteomes" id="UP000215914"/>
    </source>
</evidence>
<keyword evidence="5" id="KW-1185">Reference proteome</keyword>
<reference evidence="3 5" key="1">
    <citation type="journal article" date="2017" name="Nature">
        <title>The sunflower genome provides insights into oil metabolism, flowering and Asterid evolution.</title>
        <authorList>
            <person name="Badouin H."/>
            <person name="Gouzy J."/>
            <person name="Grassa C.J."/>
            <person name="Murat F."/>
            <person name="Staton S.E."/>
            <person name="Cottret L."/>
            <person name="Lelandais-Briere C."/>
            <person name="Owens G.L."/>
            <person name="Carrere S."/>
            <person name="Mayjonade B."/>
            <person name="Legrand L."/>
            <person name="Gill N."/>
            <person name="Kane N.C."/>
            <person name="Bowers J.E."/>
            <person name="Hubner S."/>
            <person name="Bellec A."/>
            <person name="Berard A."/>
            <person name="Berges H."/>
            <person name="Blanchet N."/>
            <person name="Boniface M.C."/>
            <person name="Brunel D."/>
            <person name="Catrice O."/>
            <person name="Chaidir N."/>
            <person name="Claudel C."/>
            <person name="Donnadieu C."/>
            <person name="Faraut T."/>
            <person name="Fievet G."/>
            <person name="Helmstetter N."/>
            <person name="King M."/>
            <person name="Knapp S.J."/>
            <person name="Lai Z."/>
            <person name="Le Paslier M.C."/>
            <person name="Lippi Y."/>
            <person name="Lorenzon L."/>
            <person name="Mandel J.R."/>
            <person name="Marage G."/>
            <person name="Marchand G."/>
            <person name="Marquand E."/>
            <person name="Bret-Mestries E."/>
            <person name="Morien E."/>
            <person name="Nambeesan S."/>
            <person name="Nguyen T."/>
            <person name="Pegot-Espagnet P."/>
            <person name="Pouilly N."/>
            <person name="Raftis F."/>
            <person name="Sallet E."/>
            <person name="Schiex T."/>
            <person name="Thomas J."/>
            <person name="Vandecasteele C."/>
            <person name="Vares D."/>
            <person name="Vear F."/>
            <person name="Vautrin S."/>
            <person name="Crespi M."/>
            <person name="Mangin B."/>
            <person name="Burke J.M."/>
            <person name="Salse J."/>
            <person name="Munos S."/>
            <person name="Vincourt P."/>
            <person name="Rieseberg L.H."/>
            <person name="Langlade N.B."/>
        </authorList>
    </citation>
    <scope>NUCLEOTIDE SEQUENCE [LARGE SCALE GENOMIC DNA]</scope>
    <source>
        <strain evidence="5">cv. SF193</strain>
        <tissue evidence="3">Leaves</tissue>
    </source>
</reference>
<evidence type="ECO:0000313" key="3">
    <source>
        <dbReference type="EMBL" id="KAF5822512.1"/>
    </source>
</evidence>
<dbReference type="PANTHER" id="PTHR31589">
    <property type="entry name" value="PROTEIN, PUTATIVE (DUF239)-RELATED-RELATED"/>
    <property type="match status" value="1"/>
</dbReference>
<keyword evidence="1" id="KW-0732">Signal</keyword>
<dbReference type="EMBL" id="MNCJ02000316">
    <property type="protein sequence ID" value="KAF5822512.1"/>
    <property type="molecule type" value="Genomic_DNA"/>
</dbReference>
<dbReference type="InterPro" id="IPR025521">
    <property type="entry name" value="Neprosin_propep"/>
</dbReference>
<dbReference type="Proteomes" id="UP000215914">
    <property type="component" value="Chromosome 1"/>
</dbReference>
<dbReference type="InParanoid" id="A0A251VQJ9"/>
<dbReference type="PROSITE" id="PS52045">
    <property type="entry name" value="NEPROSIN_PEP_CD"/>
    <property type="match status" value="1"/>
</dbReference>
<dbReference type="OrthoDB" id="1654992at2759"/>
<proteinExistence type="predicted"/>
<organism evidence="4 5">
    <name type="scientific">Helianthus annuus</name>
    <name type="common">Common sunflower</name>
    <dbReference type="NCBI Taxonomy" id="4232"/>
    <lineage>
        <taxon>Eukaryota</taxon>
        <taxon>Viridiplantae</taxon>
        <taxon>Streptophyta</taxon>
        <taxon>Embryophyta</taxon>
        <taxon>Tracheophyta</taxon>
        <taxon>Spermatophyta</taxon>
        <taxon>Magnoliopsida</taxon>
        <taxon>eudicotyledons</taxon>
        <taxon>Gunneridae</taxon>
        <taxon>Pentapetalae</taxon>
        <taxon>asterids</taxon>
        <taxon>campanulids</taxon>
        <taxon>Asterales</taxon>
        <taxon>Asteraceae</taxon>
        <taxon>Asteroideae</taxon>
        <taxon>Heliantheae alliance</taxon>
        <taxon>Heliantheae</taxon>
        <taxon>Helianthus</taxon>
    </lineage>
</organism>